<dbReference type="Proteomes" id="UP000315082">
    <property type="component" value="Chromosome"/>
</dbReference>
<evidence type="ECO:0000313" key="1">
    <source>
        <dbReference type="EMBL" id="QDV70889.1"/>
    </source>
</evidence>
<name>A0A518JZB0_9BACT</name>
<reference evidence="1 2" key="1">
    <citation type="submission" date="2019-02" db="EMBL/GenBank/DDBJ databases">
        <title>Deep-cultivation of Planctomycetes and their phenomic and genomic characterization uncovers novel biology.</title>
        <authorList>
            <person name="Wiegand S."/>
            <person name="Jogler M."/>
            <person name="Boedeker C."/>
            <person name="Pinto D."/>
            <person name="Vollmers J."/>
            <person name="Rivas-Marin E."/>
            <person name="Kohn T."/>
            <person name="Peeters S.H."/>
            <person name="Heuer A."/>
            <person name="Rast P."/>
            <person name="Oberbeckmann S."/>
            <person name="Bunk B."/>
            <person name="Jeske O."/>
            <person name="Meyerdierks A."/>
            <person name="Storesund J.E."/>
            <person name="Kallscheuer N."/>
            <person name="Luecker S."/>
            <person name="Lage O.M."/>
            <person name="Pohl T."/>
            <person name="Merkel B.J."/>
            <person name="Hornburger P."/>
            <person name="Mueller R.-W."/>
            <person name="Bruemmer F."/>
            <person name="Labrenz M."/>
            <person name="Spormann A.M."/>
            <person name="Op den Camp H."/>
            <person name="Overmann J."/>
            <person name="Amann R."/>
            <person name="Jetten M.S.M."/>
            <person name="Mascher T."/>
            <person name="Medema M.H."/>
            <person name="Devos D.P."/>
            <person name="Kaster A.-K."/>
            <person name="Ovreas L."/>
            <person name="Rohde M."/>
            <person name="Galperin M.Y."/>
            <person name="Jogler C."/>
        </authorList>
    </citation>
    <scope>NUCLEOTIDE SEQUENCE [LARGE SCALE GENOMIC DNA]</scope>
    <source>
        <strain evidence="1 2">Poly24</strain>
    </source>
</reference>
<accession>A0A518JZB0</accession>
<dbReference type="AlphaFoldDB" id="A0A518JZB0"/>
<dbReference type="KEGG" id="rcf:Poly24_46220"/>
<evidence type="ECO:0000313" key="2">
    <source>
        <dbReference type="Proteomes" id="UP000315082"/>
    </source>
</evidence>
<proteinExistence type="predicted"/>
<dbReference type="EMBL" id="CP036348">
    <property type="protein sequence ID" value="QDV70889.1"/>
    <property type="molecule type" value="Genomic_DNA"/>
</dbReference>
<organism evidence="1 2">
    <name type="scientific">Rosistilla carotiformis</name>
    <dbReference type="NCBI Taxonomy" id="2528017"/>
    <lineage>
        <taxon>Bacteria</taxon>
        <taxon>Pseudomonadati</taxon>
        <taxon>Planctomycetota</taxon>
        <taxon>Planctomycetia</taxon>
        <taxon>Pirellulales</taxon>
        <taxon>Pirellulaceae</taxon>
        <taxon>Rosistilla</taxon>
    </lineage>
</organism>
<keyword evidence="2" id="KW-1185">Reference proteome</keyword>
<sequence length="204" mass="24106">MTLDEFLADLNCQRTDEQLIDFCRKRVLHGTPRVFTTRDDDFYEFRKKIAVKFEIPFHEVYITGSAKLGFSPFKRKDFDLDSDIDVALVSPALFERIMSDIAEYQMMFRDNRAVVRESELEMYHAFLEYVALGWIRPDKLPISFQMAAFKNDWFDFFRSISNGNSEVGNYQVNAGVFKSYLHLEKYTFSGIKSIYTKRKLRTEQ</sequence>
<protein>
    <submittedName>
        <fullName evidence="1">Uncharacterized protein</fullName>
    </submittedName>
</protein>
<dbReference type="OrthoDB" id="7058235at2"/>
<dbReference type="RefSeq" id="WP_145100832.1">
    <property type="nucleotide sequence ID" value="NZ_CP036348.1"/>
</dbReference>
<gene>
    <name evidence="1" type="ORF">Poly24_46220</name>
</gene>